<feature type="repeat" description="NHL" evidence="9">
    <location>
        <begin position="447"/>
        <end position="485"/>
    </location>
</feature>
<keyword evidence="6" id="KW-0677">Repeat</keyword>
<dbReference type="Gene3D" id="2.120.10.30">
    <property type="entry name" value="TolB, C-terminal domain"/>
    <property type="match status" value="3"/>
</dbReference>
<feature type="repeat" description="NHL" evidence="9">
    <location>
        <begin position="690"/>
        <end position="727"/>
    </location>
</feature>
<accession>A0A819G3A8</accession>
<evidence type="ECO:0000256" key="1">
    <source>
        <dbReference type="ARBA" id="ARBA00009558"/>
    </source>
</evidence>
<keyword evidence="5" id="KW-0732">Signal</keyword>
<dbReference type="PANTHER" id="PTHR10680:SF28">
    <property type="entry name" value="SMP-30_GLUCONOLACTONASE_LRE-LIKE REGION DOMAIN-CONTAINING PROTEIN"/>
    <property type="match status" value="1"/>
</dbReference>
<name>A0A819G3A8_9BILA</name>
<evidence type="ECO:0000256" key="3">
    <source>
        <dbReference type="ARBA" id="ARBA00022679"/>
    </source>
</evidence>
<evidence type="ECO:0000256" key="8">
    <source>
        <dbReference type="ARBA" id="ARBA00047597"/>
    </source>
</evidence>
<comment type="similarity">
    <text evidence="1 10">Belongs to the Arg-specific ADP-ribosyltransferase family.</text>
</comment>
<dbReference type="GO" id="GO:0005576">
    <property type="term" value="C:extracellular region"/>
    <property type="evidence" value="ECO:0007669"/>
    <property type="project" value="TreeGrafter"/>
</dbReference>
<dbReference type="SUPFAM" id="SSF56399">
    <property type="entry name" value="ADP-ribosylation"/>
    <property type="match status" value="1"/>
</dbReference>
<evidence type="ECO:0000256" key="5">
    <source>
        <dbReference type="ARBA" id="ARBA00022729"/>
    </source>
</evidence>
<proteinExistence type="inferred from homology"/>
<dbReference type="SUPFAM" id="SSF101898">
    <property type="entry name" value="NHL repeat"/>
    <property type="match status" value="1"/>
</dbReference>
<dbReference type="InterPro" id="IPR000768">
    <property type="entry name" value="ART"/>
</dbReference>
<keyword evidence="2 10" id="KW-0328">Glycosyltransferase</keyword>
<dbReference type="PROSITE" id="PS51125">
    <property type="entry name" value="NHL"/>
    <property type="match status" value="3"/>
</dbReference>
<dbReference type="CDD" id="cd05819">
    <property type="entry name" value="NHL"/>
    <property type="match status" value="1"/>
</dbReference>
<dbReference type="GO" id="GO:0016779">
    <property type="term" value="F:nucleotidyltransferase activity"/>
    <property type="evidence" value="ECO:0007669"/>
    <property type="project" value="UniProtKB-KW"/>
</dbReference>
<keyword evidence="10" id="KW-0521">NADP</keyword>
<dbReference type="Pfam" id="PF01436">
    <property type="entry name" value="NHL"/>
    <property type="match status" value="2"/>
</dbReference>
<dbReference type="Gene3D" id="3.90.176.10">
    <property type="entry name" value="Toxin ADP-ribosyltransferase, Chain A, domain 1"/>
    <property type="match status" value="1"/>
</dbReference>
<evidence type="ECO:0000256" key="4">
    <source>
        <dbReference type="ARBA" id="ARBA00022695"/>
    </source>
</evidence>
<organism evidence="11 12">
    <name type="scientific">Adineta steineri</name>
    <dbReference type="NCBI Taxonomy" id="433720"/>
    <lineage>
        <taxon>Eukaryota</taxon>
        <taxon>Metazoa</taxon>
        <taxon>Spiralia</taxon>
        <taxon>Gnathifera</taxon>
        <taxon>Rotifera</taxon>
        <taxon>Eurotatoria</taxon>
        <taxon>Bdelloidea</taxon>
        <taxon>Adinetida</taxon>
        <taxon>Adinetidae</taxon>
        <taxon>Adineta</taxon>
    </lineage>
</organism>
<evidence type="ECO:0000313" key="12">
    <source>
        <dbReference type="Proteomes" id="UP000663881"/>
    </source>
</evidence>
<evidence type="ECO:0000256" key="9">
    <source>
        <dbReference type="PROSITE-ProRule" id="PRU00504"/>
    </source>
</evidence>
<sequence length="732" mass="83089">MMNRFGDIDVSFKRLPPVYGYHSEELVSIEKALEPIESQIRELSRYIKIAKQHCHFPSEHGLTKDQSAAVYIYTMEWGETTLYRVLNKALRSENRQALNIWFPYLKLFDTALDKLPTVKEILWRGVALDIGKNYTKNQLVTWWSVNSCSSSANVIKNFLGNDQHSTLFLIEGINGKKISDYTEYKDEDEIILRMGTQFRVKSNTLEQSNGSHIVHLVEIDDNDDEPLASTMNEIHVTPKSSNQGTSDEPYKMHVAPHNGYSIKKTREFIIKYAPYLRTTLKIAQVLLKLGSFIIPQLNSVSKTANSGVDTILPTPDKQKEMEQQLNMVEKLLDRVDHKWAQSKSTMFGQDKSNGVPLQRADLREVETYLDVADNKRSLGNLYRTVTVDGYVRWVCLEHYDDISFSNTMSKYIDQLEAMGGESLIFNHININTKWKQHGVIVTGGNGYGNQPNQLYLPHGIYVDDDHQTIYIADTENGRIVEWKYGEKNGKIVAGGNGIENRSDQLNYPRNVIVDKKNDSLIVCDGGSRRVVRWSLENGTNGETIISDIDCYDLTIDKNGDLYVSDRVKNEVRRWKQGEKEGTIVAGGNGQGNYFNQLHCPTYIFVDEDQSVYVSDRYNHRVMKWMKGAKEGIVVAGGNDQGNSLTQLSHPAGVIVDRSSNVYVADYDNHRIMRWCEGSCEGSVVAGGNGKGEQLNQLNYPTGLSFDIQGNLYVVDCLNNRIQKFDIDDEMQN</sequence>
<dbReference type="EC" id="2.4.2.31" evidence="10"/>
<evidence type="ECO:0000313" key="11">
    <source>
        <dbReference type="EMBL" id="CAF3876619.1"/>
    </source>
</evidence>
<dbReference type="Proteomes" id="UP000663881">
    <property type="component" value="Unassembled WGS sequence"/>
</dbReference>
<dbReference type="InterPro" id="IPR011042">
    <property type="entry name" value="6-blade_b-propeller_TolB-like"/>
</dbReference>
<evidence type="ECO:0000256" key="6">
    <source>
        <dbReference type="ARBA" id="ARBA00022737"/>
    </source>
</evidence>
<dbReference type="Pfam" id="PF01129">
    <property type="entry name" value="ART"/>
    <property type="match status" value="1"/>
</dbReference>
<keyword evidence="10" id="KW-0520">NAD</keyword>
<evidence type="ECO:0000256" key="2">
    <source>
        <dbReference type="ARBA" id="ARBA00022676"/>
    </source>
</evidence>
<keyword evidence="7" id="KW-0325">Glycoprotein</keyword>
<evidence type="ECO:0000256" key="10">
    <source>
        <dbReference type="RuleBase" id="RU361228"/>
    </source>
</evidence>
<comment type="caution">
    <text evidence="11">The sequence shown here is derived from an EMBL/GenBank/DDBJ whole genome shotgun (WGS) entry which is preliminary data.</text>
</comment>
<dbReference type="PANTHER" id="PTHR10680">
    <property type="entry name" value="PEPTIDYL-GLYCINE ALPHA-AMIDATING MONOOXYGENASE"/>
    <property type="match status" value="1"/>
</dbReference>
<dbReference type="PROSITE" id="PS51996">
    <property type="entry name" value="TR_MART"/>
    <property type="match status" value="1"/>
</dbReference>
<protein>
    <recommendedName>
        <fullName evidence="10">NAD(P)(+)--arginine ADP-ribosyltransferase</fullName>
        <ecNumber evidence="10">2.4.2.31</ecNumber>
    </recommendedName>
    <alternativeName>
        <fullName evidence="10">Mono(ADP-ribosyl)transferase</fullName>
    </alternativeName>
</protein>
<keyword evidence="4" id="KW-0548">Nucleotidyltransferase</keyword>
<dbReference type="EMBL" id="CAJOAY010001704">
    <property type="protein sequence ID" value="CAF3876619.1"/>
    <property type="molecule type" value="Genomic_DNA"/>
</dbReference>
<gene>
    <name evidence="11" type="ORF">OKA104_LOCUS22906</name>
</gene>
<dbReference type="AlphaFoldDB" id="A0A819G3A8"/>
<comment type="catalytic activity">
    <reaction evidence="8 10">
        <text>L-arginyl-[protein] + NAD(+) = N(omega)-(ADP-D-ribosyl)-L-arginyl-[protein] + nicotinamide + H(+)</text>
        <dbReference type="Rhea" id="RHEA:19149"/>
        <dbReference type="Rhea" id="RHEA-COMP:10532"/>
        <dbReference type="Rhea" id="RHEA-COMP:15087"/>
        <dbReference type="ChEBI" id="CHEBI:15378"/>
        <dbReference type="ChEBI" id="CHEBI:17154"/>
        <dbReference type="ChEBI" id="CHEBI:29965"/>
        <dbReference type="ChEBI" id="CHEBI:57540"/>
        <dbReference type="ChEBI" id="CHEBI:142554"/>
        <dbReference type="EC" id="2.4.2.31"/>
    </reaction>
</comment>
<dbReference type="GO" id="GO:0106274">
    <property type="term" value="F:NAD+-protein-arginine ADP-ribosyltransferase activity"/>
    <property type="evidence" value="ECO:0007669"/>
    <property type="project" value="UniProtKB-EC"/>
</dbReference>
<dbReference type="InterPro" id="IPR001258">
    <property type="entry name" value="NHL_repeat"/>
</dbReference>
<reference evidence="11" key="1">
    <citation type="submission" date="2021-02" db="EMBL/GenBank/DDBJ databases">
        <authorList>
            <person name="Nowell W R."/>
        </authorList>
    </citation>
    <scope>NUCLEOTIDE SEQUENCE</scope>
</reference>
<feature type="repeat" description="NHL" evidence="9">
    <location>
        <begin position="646"/>
        <end position="671"/>
    </location>
</feature>
<keyword evidence="3 10" id="KW-0808">Transferase</keyword>
<evidence type="ECO:0000256" key="7">
    <source>
        <dbReference type="ARBA" id="ARBA00023180"/>
    </source>
</evidence>